<dbReference type="InterPro" id="IPR029045">
    <property type="entry name" value="ClpP/crotonase-like_dom_sf"/>
</dbReference>
<dbReference type="SUPFAM" id="SSF52096">
    <property type="entry name" value="ClpP/crotonase"/>
    <property type="match status" value="1"/>
</dbReference>
<organism evidence="2 3">
    <name type="scientific">Nesidiocoris tenuis</name>
    <dbReference type="NCBI Taxonomy" id="355587"/>
    <lineage>
        <taxon>Eukaryota</taxon>
        <taxon>Metazoa</taxon>
        <taxon>Ecdysozoa</taxon>
        <taxon>Arthropoda</taxon>
        <taxon>Hexapoda</taxon>
        <taxon>Insecta</taxon>
        <taxon>Pterygota</taxon>
        <taxon>Neoptera</taxon>
        <taxon>Paraneoptera</taxon>
        <taxon>Hemiptera</taxon>
        <taxon>Heteroptera</taxon>
        <taxon>Panheteroptera</taxon>
        <taxon>Cimicomorpha</taxon>
        <taxon>Miridae</taxon>
        <taxon>Dicyphina</taxon>
        <taxon>Nesidiocoris</taxon>
    </lineage>
</organism>
<accession>A0A6H5HME0</accession>
<name>A0A6H5HME0_9HEMI</name>
<sequence length="620" mass="69849">MVDRDPQPPAQLPRRSCGAGLRSSSFTSAPSDRLANATGRQSFVELTVSRCSHLKKTLPTASLQEAHSGEEEENLRRREDERVHQDFVSDDSGCSAGIFTVEPSVPLVAEKSYNDLKRLKKRSCIPQVDRDLIAALDEAVRRDDVKITVLTGEGQYFTAGNDFSAPSGEEDMEGTMRKSLAVFGLIYPLPVFPFQSLMATKRLMRIPEIPKLKAINRSEIEVLTERRMHPNYSGLHISRKGSHQAMAEASKDQMAGAMTQIILEIRSGQHQSQHESLAISMPEDPGEIWDLPEIRDKFTSGHCRQSQMIEDSLRCYHSLIYASQIIDECYGPIMLVVFGSCFALIGHAAVGLMQTSMQVKPVDLLIQQSRMIPILTLLVPLPLYVAHKCEKTANQMALKLDDLIGKKKEVAQVLDLSKATANNAEEFKKLIEKVPEFKIKPEKSRHTGKQVHLLYGVRGGFLPEGVLHDVPVRKFQTCFDTAWRERLRELPCNRPSATPAPKCCSSVRRRCHLSASRTKNRSSEIRQLLPDLWQPRTAEEPLLCTLVTLMQGESLLHKLQFAILYKRRLRQSWQRMSIDEHGPPDKHSLLRVSPDKLPIRDVHVIITTVFLRRSSESCGL</sequence>
<evidence type="ECO:0000313" key="3">
    <source>
        <dbReference type="Proteomes" id="UP000479000"/>
    </source>
</evidence>
<evidence type="ECO:0000256" key="1">
    <source>
        <dbReference type="SAM" id="MobiDB-lite"/>
    </source>
</evidence>
<dbReference type="InterPro" id="IPR014748">
    <property type="entry name" value="Enoyl-CoA_hydra_C"/>
</dbReference>
<dbReference type="OrthoDB" id="8250201at2759"/>
<protein>
    <submittedName>
        <fullName evidence="2">Uncharacterized protein</fullName>
    </submittedName>
</protein>
<dbReference type="Gene3D" id="1.10.12.10">
    <property type="entry name" value="Lyase 2-enoyl-coa Hydratase, Chain A, domain 2"/>
    <property type="match status" value="1"/>
</dbReference>
<dbReference type="Proteomes" id="UP000479000">
    <property type="component" value="Unassembled WGS sequence"/>
</dbReference>
<dbReference type="Gene3D" id="3.90.226.10">
    <property type="entry name" value="2-enoyl-CoA Hydratase, Chain A, domain 1"/>
    <property type="match status" value="1"/>
</dbReference>
<proteinExistence type="predicted"/>
<keyword evidence="3" id="KW-1185">Reference proteome</keyword>
<feature type="region of interest" description="Disordered" evidence="1">
    <location>
        <begin position="1"/>
        <end position="33"/>
    </location>
</feature>
<gene>
    <name evidence="2" type="ORF">NTEN_LOCUS23063</name>
</gene>
<reference evidence="2 3" key="1">
    <citation type="submission" date="2020-02" db="EMBL/GenBank/DDBJ databases">
        <authorList>
            <person name="Ferguson B K."/>
        </authorList>
    </citation>
    <scope>NUCLEOTIDE SEQUENCE [LARGE SCALE GENOMIC DNA]</scope>
</reference>
<feature type="region of interest" description="Disordered" evidence="1">
    <location>
        <begin position="59"/>
        <end position="80"/>
    </location>
</feature>
<dbReference type="EMBL" id="CADCXU010033939">
    <property type="protein sequence ID" value="CAB0019351.1"/>
    <property type="molecule type" value="Genomic_DNA"/>
</dbReference>
<dbReference type="AlphaFoldDB" id="A0A6H5HME0"/>
<evidence type="ECO:0000313" key="2">
    <source>
        <dbReference type="EMBL" id="CAB0019351.1"/>
    </source>
</evidence>